<dbReference type="Pfam" id="PF03480">
    <property type="entry name" value="DctP"/>
    <property type="match status" value="1"/>
</dbReference>
<dbReference type="Proteomes" id="UP000650524">
    <property type="component" value="Unassembled WGS sequence"/>
</dbReference>
<evidence type="ECO:0000256" key="1">
    <source>
        <dbReference type="ARBA" id="ARBA00022729"/>
    </source>
</evidence>
<evidence type="ECO:0000313" key="2">
    <source>
        <dbReference type="EMBL" id="MBC8178836.1"/>
    </source>
</evidence>
<evidence type="ECO:0000313" key="3">
    <source>
        <dbReference type="Proteomes" id="UP000650524"/>
    </source>
</evidence>
<name>A0A8J6TA73_9DELT</name>
<dbReference type="InterPro" id="IPR038404">
    <property type="entry name" value="TRAP_DctP_sf"/>
</dbReference>
<dbReference type="Gene3D" id="3.40.190.170">
    <property type="entry name" value="Bacterial extracellular solute-binding protein, family 7"/>
    <property type="match status" value="1"/>
</dbReference>
<protein>
    <submittedName>
        <fullName evidence="2">TRAP transporter substrate-binding protein DctP</fullName>
    </submittedName>
</protein>
<accession>A0A8J6TA73</accession>
<dbReference type="GO" id="GO:0055085">
    <property type="term" value="P:transmembrane transport"/>
    <property type="evidence" value="ECO:0007669"/>
    <property type="project" value="InterPro"/>
</dbReference>
<dbReference type="NCBIfam" id="NF037995">
    <property type="entry name" value="TRAP_S1"/>
    <property type="match status" value="1"/>
</dbReference>
<keyword evidence="1" id="KW-0732">Signal</keyword>
<comment type="caution">
    <text evidence="2">The sequence shown here is derived from an EMBL/GenBank/DDBJ whole genome shotgun (WGS) entry which is preliminary data.</text>
</comment>
<dbReference type="EMBL" id="JACNJD010000319">
    <property type="protein sequence ID" value="MBC8178836.1"/>
    <property type="molecule type" value="Genomic_DNA"/>
</dbReference>
<reference evidence="2 3" key="1">
    <citation type="submission" date="2020-08" db="EMBL/GenBank/DDBJ databases">
        <title>Bridging the membrane lipid divide: bacteria of the FCB group superphylum have the potential to synthesize archaeal ether lipids.</title>
        <authorList>
            <person name="Villanueva L."/>
            <person name="Von Meijenfeldt F.A.B."/>
            <person name="Westbye A.B."/>
            <person name="Yadav S."/>
            <person name="Hopmans E.C."/>
            <person name="Dutilh B.E."/>
            <person name="Sinninghe Damste J.S."/>
        </authorList>
    </citation>
    <scope>NUCLEOTIDE SEQUENCE [LARGE SCALE GENOMIC DNA]</scope>
    <source>
        <strain evidence="2">NIOZ-UU27</strain>
    </source>
</reference>
<feature type="non-terminal residue" evidence="2">
    <location>
        <position position="1"/>
    </location>
</feature>
<sequence length="210" mass="24186">MLNEMYKPYNAYAVGWMFWGIESMVSTKPIRRMEDYKGLKMRVPQGMTAMLFQKLGASVVVLPGGEVYSALDKGVINTSDWASPSMNQRMGFFQVAKYTNYPGFHSMPMASFSVNINEWNKLPDDIKQILKTACREWAWDSVERIAIDDIRALKEMKGQGVTVHVWSKEDLKRVRAVSMEIWDEFAKKSPMAKKVVDSQKAWLRELKLID</sequence>
<dbReference type="InterPro" id="IPR018389">
    <property type="entry name" value="DctP_fam"/>
</dbReference>
<dbReference type="AlphaFoldDB" id="A0A8J6TA73"/>
<gene>
    <name evidence="2" type="primary">dctP</name>
    <name evidence="2" type="ORF">H8E19_15640</name>
</gene>
<proteinExistence type="predicted"/>
<dbReference type="PANTHER" id="PTHR33376">
    <property type="match status" value="1"/>
</dbReference>
<organism evidence="2 3">
    <name type="scientific">Candidatus Desulfacyla euxinica</name>
    <dbReference type="NCBI Taxonomy" id="2841693"/>
    <lineage>
        <taxon>Bacteria</taxon>
        <taxon>Deltaproteobacteria</taxon>
        <taxon>Candidatus Desulfacyla</taxon>
    </lineage>
</organism>
<dbReference type="PANTHER" id="PTHR33376:SF5">
    <property type="entry name" value="EXTRACYTOPLASMIC SOLUTE RECEPTOR PROTEIN"/>
    <property type="match status" value="1"/>
</dbReference>